<evidence type="ECO:0000313" key="2">
    <source>
        <dbReference type="Proteomes" id="UP001174209"/>
    </source>
</evidence>
<dbReference type="EMBL" id="JAROCG010000001">
    <property type="protein sequence ID" value="MDN4610783.1"/>
    <property type="molecule type" value="Genomic_DNA"/>
</dbReference>
<evidence type="ECO:0000313" key="1">
    <source>
        <dbReference type="EMBL" id="MDN4610783.1"/>
    </source>
</evidence>
<comment type="caution">
    <text evidence="1">The sequence shown here is derived from an EMBL/GenBank/DDBJ whole genome shotgun (WGS) entry which is preliminary data.</text>
</comment>
<dbReference type="Proteomes" id="UP001174209">
    <property type="component" value="Unassembled WGS sequence"/>
</dbReference>
<sequence>MNSRIAPHEAFPDVGSLPTEQVEVLNSKVHRELDFEYATDGEAHAETEFRLEEVNEELDMRDMLET</sequence>
<dbReference type="RefSeq" id="WP_301226240.1">
    <property type="nucleotide sequence ID" value="NZ_JAROCG010000001.1"/>
</dbReference>
<reference evidence="1" key="1">
    <citation type="submission" date="2023-06" db="EMBL/GenBank/DDBJ databases">
        <title>MT1 and MT2 Draft Genomes of Novel Species.</title>
        <authorList>
            <person name="Venkateswaran K."/>
        </authorList>
    </citation>
    <scope>NUCLEOTIDE SEQUENCE</scope>
    <source>
        <strain evidence="1">IIF3SC-B10</strain>
    </source>
</reference>
<protein>
    <submittedName>
        <fullName evidence="1">Uncharacterized protein</fullName>
    </submittedName>
</protein>
<accession>A0ABT8K188</accession>
<keyword evidence="2" id="KW-1185">Reference proteome</keyword>
<organism evidence="1 2">
    <name type="scientific">Arthrobacter burdickii</name>
    <dbReference type="NCBI Taxonomy" id="3035920"/>
    <lineage>
        <taxon>Bacteria</taxon>
        <taxon>Bacillati</taxon>
        <taxon>Actinomycetota</taxon>
        <taxon>Actinomycetes</taxon>
        <taxon>Micrococcales</taxon>
        <taxon>Micrococcaceae</taxon>
        <taxon>Arthrobacter</taxon>
    </lineage>
</organism>
<name>A0ABT8K188_9MICC</name>
<gene>
    <name evidence="1" type="ORF">P5G52_07855</name>
</gene>
<proteinExistence type="predicted"/>